<sequence>MDGPVINVLLVEDNPADARLLREMVAEAVASDLVVTHVDRVALALKAIGEQCFDVVLLDLSLPDSFGFEGFVKIHTAAPTLPLVILSNLDDEALALRAVQEGAQDYLPKGRIKGPALVRAVRYAVERGRREAAQLASVVAQAGVTPVSAVVPSSGGRLVPAGGAVGQAQTVRATPRPHADNLPTGTRIGNYSITGRIGRGGMGVVYEAENTILRRKVAIKVMPDALAKDPDALRRFQREARAAAQIDHPNVVGIYDIGEWEGAYFIAMPLVRGGSVQALLSAGGPLHWRQATEVAADVCRGLAAAHAAGVVHRDIKPDNILIGTDGVVRIVDFGLAQAVASNDSLSSSSDGQGIVAGTLHYMSPEQCQGQRVGPASDIYSLGAAYHAMLVGKPPYEGDSKRILWGHCFCSPPHAHSLNATVPEVCTEIIRRAMAREPMSRFESVERMLGDLERALFEESPVNVAS</sequence>
<dbReference type="PANTHER" id="PTHR43289">
    <property type="entry name" value="MITOGEN-ACTIVATED PROTEIN KINASE KINASE KINASE 20-RELATED"/>
    <property type="match status" value="1"/>
</dbReference>
<dbReference type="AlphaFoldDB" id="A0A0K1EC21"/>
<dbReference type="InterPro" id="IPR000719">
    <property type="entry name" value="Prot_kinase_dom"/>
</dbReference>
<dbReference type="Pfam" id="PF00069">
    <property type="entry name" value="Pkinase"/>
    <property type="match status" value="1"/>
</dbReference>
<keyword evidence="10" id="KW-1185">Reference proteome</keyword>
<reference evidence="9 10" key="1">
    <citation type="submission" date="2015-07" db="EMBL/GenBank/DDBJ databases">
        <title>Genome analysis of myxobacterium Chondromyces crocatus Cm c5 reveals a high potential for natural compound synthesis and the genetic basis for the loss of fruiting body formation.</title>
        <authorList>
            <person name="Zaburannyi N."/>
            <person name="Bunk B."/>
            <person name="Maier J."/>
            <person name="Overmann J."/>
            <person name="Mueller R."/>
        </authorList>
    </citation>
    <scope>NUCLEOTIDE SEQUENCE [LARGE SCALE GENOMIC DNA]</scope>
    <source>
        <strain evidence="9 10">Cm c5</strain>
    </source>
</reference>
<evidence type="ECO:0000256" key="5">
    <source>
        <dbReference type="PROSITE-ProRule" id="PRU00169"/>
    </source>
</evidence>
<proteinExistence type="predicted"/>
<dbReference type="InterPro" id="IPR001789">
    <property type="entry name" value="Sig_transdc_resp-reg_receiver"/>
</dbReference>
<dbReference type="CDD" id="cd14014">
    <property type="entry name" value="STKc_PknB_like"/>
    <property type="match status" value="1"/>
</dbReference>
<dbReference type="OrthoDB" id="9779541at2"/>
<dbReference type="CDD" id="cd00156">
    <property type="entry name" value="REC"/>
    <property type="match status" value="1"/>
</dbReference>
<dbReference type="InterPro" id="IPR011009">
    <property type="entry name" value="Kinase-like_dom_sf"/>
</dbReference>
<dbReference type="STRING" id="52.CMC5_025820"/>
<evidence type="ECO:0000256" key="2">
    <source>
        <dbReference type="ARBA" id="ARBA00022741"/>
    </source>
</evidence>
<dbReference type="GO" id="GO:0004674">
    <property type="term" value="F:protein serine/threonine kinase activity"/>
    <property type="evidence" value="ECO:0007669"/>
    <property type="project" value="TreeGrafter"/>
</dbReference>
<evidence type="ECO:0000259" key="7">
    <source>
        <dbReference type="PROSITE" id="PS50011"/>
    </source>
</evidence>
<evidence type="ECO:0000313" key="10">
    <source>
        <dbReference type="Proteomes" id="UP000067626"/>
    </source>
</evidence>
<dbReference type="Proteomes" id="UP000067626">
    <property type="component" value="Chromosome"/>
</dbReference>
<dbReference type="KEGG" id="ccro:CMC5_025820"/>
<evidence type="ECO:0000256" key="3">
    <source>
        <dbReference type="ARBA" id="ARBA00022777"/>
    </source>
</evidence>
<keyword evidence="3" id="KW-0418">Kinase</keyword>
<accession>A0A0K1EC21</accession>
<evidence type="ECO:0000256" key="6">
    <source>
        <dbReference type="PROSITE-ProRule" id="PRU10141"/>
    </source>
</evidence>
<dbReference type="SMART" id="SM00448">
    <property type="entry name" value="REC"/>
    <property type="match status" value="1"/>
</dbReference>
<feature type="modified residue" description="4-aspartylphosphate" evidence="5">
    <location>
        <position position="59"/>
    </location>
</feature>
<dbReference type="PROSITE" id="PS50011">
    <property type="entry name" value="PROTEIN_KINASE_DOM"/>
    <property type="match status" value="1"/>
</dbReference>
<dbReference type="GO" id="GO:0000160">
    <property type="term" value="P:phosphorelay signal transduction system"/>
    <property type="evidence" value="ECO:0007669"/>
    <property type="project" value="InterPro"/>
</dbReference>
<evidence type="ECO:0000313" key="9">
    <source>
        <dbReference type="EMBL" id="AKT38436.1"/>
    </source>
</evidence>
<name>A0A0K1EC21_CHOCO</name>
<keyword evidence="1" id="KW-0808">Transferase</keyword>
<protein>
    <submittedName>
        <fullName evidence="9">Uncharacterized protein</fullName>
    </submittedName>
</protein>
<dbReference type="EMBL" id="CP012159">
    <property type="protein sequence ID" value="AKT38436.1"/>
    <property type="molecule type" value="Genomic_DNA"/>
</dbReference>
<dbReference type="InterPro" id="IPR011006">
    <property type="entry name" value="CheY-like_superfamily"/>
</dbReference>
<dbReference type="PROSITE" id="PS50110">
    <property type="entry name" value="RESPONSE_REGULATORY"/>
    <property type="match status" value="1"/>
</dbReference>
<keyword evidence="5" id="KW-0597">Phosphoprotein</keyword>
<dbReference type="InterPro" id="IPR008271">
    <property type="entry name" value="Ser/Thr_kinase_AS"/>
</dbReference>
<evidence type="ECO:0000259" key="8">
    <source>
        <dbReference type="PROSITE" id="PS50110"/>
    </source>
</evidence>
<keyword evidence="2 6" id="KW-0547">Nucleotide-binding</keyword>
<dbReference type="SMART" id="SM00220">
    <property type="entry name" value="S_TKc"/>
    <property type="match status" value="1"/>
</dbReference>
<dbReference type="Gene3D" id="3.40.50.2300">
    <property type="match status" value="1"/>
</dbReference>
<gene>
    <name evidence="9" type="ORF">CMC5_025820</name>
</gene>
<dbReference type="Pfam" id="PF00072">
    <property type="entry name" value="Response_reg"/>
    <property type="match status" value="1"/>
</dbReference>
<dbReference type="SUPFAM" id="SSF56112">
    <property type="entry name" value="Protein kinase-like (PK-like)"/>
    <property type="match status" value="1"/>
</dbReference>
<keyword evidence="4 6" id="KW-0067">ATP-binding</keyword>
<dbReference type="Gene3D" id="3.30.200.20">
    <property type="entry name" value="Phosphorylase Kinase, domain 1"/>
    <property type="match status" value="1"/>
</dbReference>
<dbReference type="PANTHER" id="PTHR43289:SF6">
    <property type="entry name" value="SERINE_THREONINE-PROTEIN KINASE NEKL-3"/>
    <property type="match status" value="1"/>
</dbReference>
<organism evidence="9 10">
    <name type="scientific">Chondromyces crocatus</name>
    <dbReference type="NCBI Taxonomy" id="52"/>
    <lineage>
        <taxon>Bacteria</taxon>
        <taxon>Pseudomonadati</taxon>
        <taxon>Myxococcota</taxon>
        <taxon>Polyangia</taxon>
        <taxon>Polyangiales</taxon>
        <taxon>Polyangiaceae</taxon>
        <taxon>Chondromyces</taxon>
    </lineage>
</organism>
<evidence type="ECO:0000256" key="4">
    <source>
        <dbReference type="ARBA" id="ARBA00022840"/>
    </source>
</evidence>
<dbReference type="RefSeq" id="WP_050430659.1">
    <property type="nucleotide sequence ID" value="NZ_CP012159.1"/>
</dbReference>
<evidence type="ECO:0000256" key="1">
    <source>
        <dbReference type="ARBA" id="ARBA00022679"/>
    </source>
</evidence>
<dbReference type="SUPFAM" id="SSF52172">
    <property type="entry name" value="CheY-like"/>
    <property type="match status" value="1"/>
</dbReference>
<feature type="binding site" evidence="6">
    <location>
        <position position="220"/>
    </location>
    <ligand>
        <name>ATP</name>
        <dbReference type="ChEBI" id="CHEBI:30616"/>
    </ligand>
</feature>
<feature type="domain" description="Protein kinase" evidence="7">
    <location>
        <begin position="191"/>
        <end position="456"/>
    </location>
</feature>
<dbReference type="PROSITE" id="PS00107">
    <property type="entry name" value="PROTEIN_KINASE_ATP"/>
    <property type="match status" value="1"/>
</dbReference>
<dbReference type="PROSITE" id="PS00108">
    <property type="entry name" value="PROTEIN_KINASE_ST"/>
    <property type="match status" value="1"/>
</dbReference>
<dbReference type="InterPro" id="IPR017441">
    <property type="entry name" value="Protein_kinase_ATP_BS"/>
</dbReference>
<dbReference type="Gene3D" id="1.10.510.10">
    <property type="entry name" value="Transferase(Phosphotransferase) domain 1"/>
    <property type="match status" value="1"/>
</dbReference>
<feature type="domain" description="Response regulatory" evidence="8">
    <location>
        <begin position="7"/>
        <end position="124"/>
    </location>
</feature>
<dbReference type="GO" id="GO:0005524">
    <property type="term" value="F:ATP binding"/>
    <property type="evidence" value="ECO:0007669"/>
    <property type="project" value="UniProtKB-UniRule"/>
</dbReference>